<gene>
    <name evidence="1" type="ORF">B1757_13725</name>
</gene>
<dbReference type="Proteomes" id="UP000234329">
    <property type="component" value="Unassembled WGS sequence"/>
</dbReference>
<organism evidence="1 2">
    <name type="scientific">Acidithiobacillus marinus</name>
    <dbReference type="NCBI Taxonomy" id="187490"/>
    <lineage>
        <taxon>Bacteria</taxon>
        <taxon>Pseudomonadati</taxon>
        <taxon>Pseudomonadota</taxon>
        <taxon>Acidithiobacillia</taxon>
        <taxon>Acidithiobacillales</taxon>
        <taxon>Acidithiobacillaceae</taxon>
        <taxon>Acidithiobacillus</taxon>
    </lineage>
</organism>
<dbReference type="AlphaFoldDB" id="A0A2I1DIF8"/>
<proteinExistence type="predicted"/>
<accession>A0A2I1DIF8</accession>
<dbReference type="InParanoid" id="A0A2I1DIF8"/>
<comment type="caution">
    <text evidence="1">The sequence shown here is derived from an EMBL/GenBank/DDBJ whole genome shotgun (WGS) entry which is preliminary data.</text>
</comment>
<name>A0A2I1DIF8_9PROT</name>
<keyword evidence="2" id="KW-1185">Reference proteome</keyword>
<dbReference type="RefSeq" id="WP_101538867.1">
    <property type="nucleotide sequence ID" value="NZ_MXAV01000053.1"/>
</dbReference>
<sequence length="68" mass="8033">MKMNEKEEKPIYEFWSAAQRLKTSKSKNSREALEKQILVAILEDRDEEADALYSKLKKREKFSVVGNR</sequence>
<protein>
    <submittedName>
        <fullName evidence="1">Uncharacterized protein</fullName>
    </submittedName>
</protein>
<evidence type="ECO:0000313" key="2">
    <source>
        <dbReference type="Proteomes" id="UP000234329"/>
    </source>
</evidence>
<evidence type="ECO:0000313" key="1">
    <source>
        <dbReference type="EMBL" id="PKY09657.1"/>
    </source>
</evidence>
<reference evidence="1 2" key="1">
    <citation type="submission" date="2017-03" db="EMBL/GenBank/DDBJ databases">
        <title>Draft genime sequence of the acidophilic sulfur-oxidizing bacterium Acidithiobacillus sp. SH, isolated from seawater.</title>
        <authorList>
            <person name="Sharmin S."/>
            <person name="Tokuhisa M."/>
            <person name="Kanao T."/>
            <person name="Kamimura K."/>
        </authorList>
    </citation>
    <scope>NUCLEOTIDE SEQUENCE [LARGE SCALE GENOMIC DNA]</scope>
    <source>
        <strain evidence="1 2">SH</strain>
    </source>
</reference>
<dbReference type="EMBL" id="MXAV01000053">
    <property type="protein sequence ID" value="PKY09657.1"/>
    <property type="molecule type" value="Genomic_DNA"/>
</dbReference>